<comment type="cofactor">
    <cofactor evidence="1">
        <name>FAD</name>
        <dbReference type="ChEBI" id="CHEBI:57692"/>
    </cofactor>
</comment>
<comment type="similarity">
    <text evidence="2">Belongs to the GMC oxidoreductase family.</text>
</comment>
<dbReference type="GO" id="GO:0050660">
    <property type="term" value="F:flavin adenine dinucleotide binding"/>
    <property type="evidence" value="ECO:0007669"/>
    <property type="project" value="InterPro"/>
</dbReference>
<dbReference type="Proteomes" id="UP000799118">
    <property type="component" value="Unassembled WGS sequence"/>
</dbReference>
<evidence type="ECO:0000313" key="4">
    <source>
        <dbReference type="EMBL" id="KAE9399059.1"/>
    </source>
</evidence>
<dbReference type="SUPFAM" id="SSF54373">
    <property type="entry name" value="FAD-linked reductases, C-terminal domain"/>
    <property type="match status" value="1"/>
</dbReference>
<feature type="domain" description="Glucose-methanol-choline oxidoreductase C-terminal" evidence="3">
    <location>
        <begin position="2"/>
        <end position="117"/>
    </location>
</feature>
<gene>
    <name evidence="4" type="ORF">BT96DRAFT_821092</name>
</gene>
<dbReference type="Pfam" id="PF05199">
    <property type="entry name" value="GMC_oxred_C"/>
    <property type="match status" value="1"/>
</dbReference>
<dbReference type="PANTHER" id="PTHR11552:SF138">
    <property type="entry name" value="DEHYDROGENASE PKFF-RELATED"/>
    <property type="match status" value="1"/>
</dbReference>
<organism evidence="4 5">
    <name type="scientific">Gymnopus androsaceus JB14</name>
    <dbReference type="NCBI Taxonomy" id="1447944"/>
    <lineage>
        <taxon>Eukaryota</taxon>
        <taxon>Fungi</taxon>
        <taxon>Dikarya</taxon>
        <taxon>Basidiomycota</taxon>
        <taxon>Agaricomycotina</taxon>
        <taxon>Agaricomycetes</taxon>
        <taxon>Agaricomycetidae</taxon>
        <taxon>Agaricales</taxon>
        <taxon>Marasmiineae</taxon>
        <taxon>Omphalotaceae</taxon>
        <taxon>Gymnopus</taxon>
    </lineage>
</organism>
<evidence type="ECO:0000256" key="2">
    <source>
        <dbReference type="ARBA" id="ARBA00010790"/>
    </source>
</evidence>
<keyword evidence="5" id="KW-1185">Reference proteome</keyword>
<dbReference type="PANTHER" id="PTHR11552">
    <property type="entry name" value="GLUCOSE-METHANOL-CHOLINE GMC OXIDOREDUCTASE"/>
    <property type="match status" value="1"/>
</dbReference>
<sequence>DLPLINPNWLDYPADQAVILAGYKRTREIFASTAVLRGLAGPEYYPGTQYQTDEELMNIIRDSSVMLWHASATCKMGALDDPLAVVDTHAQVIGVQKLRVVDASSFPILPPGHPQSTEVCE</sequence>
<dbReference type="GO" id="GO:0044550">
    <property type="term" value="P:secondary metabolite biosynthetic process"/>
    <property type="evidence" value="ECO:0007669"/>
    <property type="project" value="TreeGrafter"/>
</dbReference>
<dbReference type="AlphaFoldDB" id="A0A6A4HKP4"/>
<dbReference type="OrthoDB" id="269227at2759"/>
<dbReference type="Gene3D" id="3.30.560.10">
    <property type="entry name" value="Glucose Oxidase, domain 3"/>
    <property type="match status" value="1"/>
</dbReference>
<accession>A0A6A4HKP4</accession>
<dbReference type="SUPFAM" id="SSF51905">
    <property type="entry name" value="FAD/NAD(P)-binding domain"/>
    <property type="match status" value="1"/>
</dbReference>
<proteinExistence type="inferred from homology"/>
<evidence type="ECO:0000313" key="5">
    <source>
        <dbReference type="Proteomes" id="UP000799118"/>
    </source>
</evidence>
<evidence type="ECO:0000256" key="1">
    <source>
        <dbReference type="ARBA" id="ARBA00001974"/>
    </source>
</evidence>
<dbReference type="Gene3D" id="3.50.50.60">
    <property type="entry name" value="FAD/NAD(P)-binding domain"/>
    <property type="match status" value="1"/>
</dbReference>
<reference evidence="4" key="1">
    <citation type="journal article" date="2019" name="Environ. Microbiol.">
        <title>Fungal ecological strategies reflected in gene transcription - a case study of two litter decomposers.</title>
        <authorList>
            <person name="Barbi F."/>
            <person name="Kohler A."/>
            <person name="Barry K."/>
            <person name="Baskaran P."/>
            <person name="Daum C."/>
            <person name="Fauchery L."/>
            <person name="Ihrmark K."/>
            <person name="Kuo A."/>
            <person name="LaButti K."/>
            <person name="Lipzen A."/>
            <person name="Morin E."/>
            <person name="Grigoriev I.V."/>
            <person name="Henrissat B."/>
            <person name="Lindahl B."/>
            <person name="Martin F."/>
        </authorList>
    </citation>
    <scope>NUCLEOTIDE SEQUENCE</scope>
    <source>
        <strain evidence="4">JB14</strain>
    </source>
</reference>
<protein>
    <submittedName>
        <fullName evidence="4">FAD-linked reductase</fullName>
    </submittedName>
</protein>
<dbReference type="InterPro" id="IPR036188">
    <property type="entry name" value="FAD/NAD-bd_sf"/>
</dbReference>
<evidence type="ECO:0000259" key="3">
    <source>
        <dbReference type="Pfam" id="PF05199"/>
    </source>
</evidence>
<feature type="non-terminal residue" evidence="4">
    <location>
        <position position="1"/>
    </location>
</feature>
<dbReference type="InterPro" id="IPR007867">
    <property type="entry name" value="GMC_OxRtase_C"/>
</dbReference>
<dbReference type="EMBL" id="ML769474">
    <property type="protein sequence ID" value="KAE9399059.1"/>
    <property type="molecule type" value="Genomic_DNA"/>
</dbReference>
<name>A0A6A4HKP4_9AGAR</name>
<dbReference type="InterPro" id="IPR012132">
    <property type="entry name" value="GMC_OxRdtase"/>
</dbReference>
<dbReference type="GO" id="GO:0016614">
    <property type="term" value="F:oxidoreductase activity, acting on CH-OH group of donors"/>
    <property type="evidence" value="ECO:0007669"/>
    <property type="project" value="InterPro"/>
</dbReference>